<name>A0A4Q2DMX5_9AGAR</name>
<dbReference type="Pfam" id="PF17667">
    <property type="entry name" value="Pkinase_fungal"/>
    <property type="match status" value="2"/>
</dbReference>
<feature type="domain" description="Protein kinase" evidence="2">
    <location>
        <begin position="410"/>
        <end position="747"/>
    </location>
</feature>
<reference evidence="3 4" key="1">
    <citation type="submission" date="2019-01" db="EMBL/GenBank/DDBJ databases">
        <title>Draft genome sequence of Psathyrella aberdarensis IHI B618.</title>
        <authorList>
            <person name="Buettner E."/>
            <person name="Kellner H."/>
        </authorList>
    </citation>
    <scope>NUCLEOTIDE SEQUENCE [LARGE SCALE GENOMIC DNA]</scope>
    <source>
        <strain evidence="3 4">IHI B618</strain>
    </source>
</reference>
<evidence type="ECO:0000313" key="4">
    <source>
        <dbReference type="Proteomes" id="UP000290288"/>
    </source>
</evidence>
<accession>A0A4Q2DMX5</accession>
<protein>
    <recommendedName>
        <fullName evidence="2">Protein kinase domain-containing protein</fullName>
    </recommendedName>
</protein>
<feature type="compositionally biased region" description="Basic and acidic residues" evidence="1">
    <location>
        <begin position="220"/>
        <end position="235"/>
    </location>
</feature>
<evidence type="ECO:0000259" key="2">
    <source>
        <dbReference type="PROSITE" id="PS50011"/>
    </source>
</evidence>
<dbReference type="Gene3D" id="1.10.510.10">
    <property type="entry name" value="Transferase(Phosphotransferase) domain 1"/>
    <property type="match status" value="1"/>
</dbReference>
<evidence type="ECO:0000313" key="3">
    <source>
        <dbReference type="EMBL" id="RXW21540.1"/>
    </source>
</evidence>
<feature type="region of interest" description="Disordered" evidence="1">
    <location>
        <begin position="188"/>
        <end position="308"/>
    </location>
</feature>
<dbReference type="PANTHER" id="PTHR38248">
    <property type="entry name" value="FUNK1 6"/>
    <property type="match status" value="1"/>
</dbReference>
<gene>
    <name evidence="3" type="ORF">EST38_g4306</name>
</gene>
<comment type="caution">
    <text evidence="3">The sequence shown here is derived from an EMBL/GenBank/DDBJ whole genome shotgun (WGS) entry which is preliminary data.</text>
</comment>
<dbReference type="GO" id="GO:0005524">
    <property type="term" value="F:ATP binding"/>
    <property type="evidence" value="ECO:0007669"/>
    <property type="project" value="InterPro"/>
</dbReference>
<dbReference type="AlphaFoldDB" id="A0A4Q2DMX5"/>
<keyword evidence="4" id="KW-1185">Reference proteome</keyword>
<dbReference type="Proteomes" id="UP000290288">
    <property type="component" value="Unassembled WGS sequence"/>
</dbReference>
<proteinExistence type="predicted"/>
<feature type="compositionally biased region" description="Basic residues" evidence="1">
    <location>
        <begin position="262"/>
        <end position="278"/>
    </location>
</feature>
<dbReference type="PROSITE" id="PS50011">
    <property type="entry name" value="PROTEIN_KINASE_DOM"/>
    <property type="match status" value="1"/>
</dbReference>
<dbReference type="STRING" id="2316362.A0A4Q2DMX5"/>
<dbReference type="InterPro" id="IPR040976">
    <property type="entry name" value="Pkinase_fungal"/>
</dbReference>
<dbReference type="InterPro" id="IPR000719">
    <property type="entry name" value="Prot_kinase_dom"/>
</dbReference>
<sequence>MAESALTSATTISSVFKGHLFLFTMIIFPGINELSPSSFTSSTSDSSTHDSTSASMASSQIRARHQSTPIKAKLGNSPAFDVKVERSLIKSNLAPYCHSNIDLVDFAVHVWGVERDTAVGILGGHWILDDFQKQIYRKVLSSSKFKETDLHEPFRKMAEALLGDMSQKGYSVKPCIFWDGEGKTYLPTTRPATRNKKPDMLTYDEPAPPKPTWGNVRNVYEFKKKPPPKRPEAPKAKRLFKSLPPLPEDRPLTLDCSAAGPRAKKVKGSTKAPGHKKAASQYINPLKRPSDSDAGDSQGSNQATKRQKFVQSHQQAAAYALECFAANSRYYVVCIVINSWDITVLYFDHTLVLQVAEFNFEADVGALALVLYGTHVCDRRHAGFDPNLRAGPTSEDHPVETPIGSYFHLEHPLKDNAEGRRTAIAKTYKVTDVLASTRDLIGRATAVYKVRECSPNNELSPEHYALKLSWPLKSRVSEIDVIQRLKDRLPAELHAHLPSLEFSTDFDAERLQLPWLQLDLELSHVNHQERIFRVLSEKMYTKLWEAGSVEAFKQAWLDCVECHHQAWEVGKTMHRDLSENNLMLYWDEDGTVKGVLNDWDMASFTDEERDATTAAHHRTGTPPFMAMDLLDPDKQNATPRHAFRHELESLFYILLWAALHYDISGKVRCETQELVKAWEGSLEQIHAAKTHFWVGRGVAPKIFELVRPEFSDVFKNWIRPLWLLFRKARTALAALENDAYELGEPFDEEKAWEELITFDAFMACIGAKPRWAKKGIAN</sequence>
<feature type="compositionally biased region" description="Low complexity" evidence="1">
    <location>
        <begin position="39"/>
        <end position="59"/>
    </location>
</feature>
<dbReference type="PANTHER" id="PTHR38248:SF2">
    <property type="entry name" value="FUNK1 11"/>
    <property type="match status" value="1"/>
</dbReference>
<feature type="compositionally biased region" description="Polar residues" evidence="1">
    <location>
        <begin position="295"/>
        <end position="308"/>
    </location>
</feature>
<dbReference type="EMBL" id="SDEE01000103">
    <property type="protein sequence ID" value="RXW21540.1"/>
    <property type="molecule type" value="Genomic_DNA"/>
</dbReference>
<dbReference type="OrthoDB" id="5569250at2759"/>
<dbReference type="SUPFAM" id="SSF56112">
    <property type="entry name" value="Protein kinase-like (PK-like)"/>
    <property type="match status" value="1"/>
</dbReference>
<dbReference type="GO" id="GO:0004672">
    <property type="term" value="F:protein kinase activity"/>
    <property type="evidence" value="ECO:0007669"/>
    <property type="project" value="InterPro"/>
</dbReference>
<organism evidence="3 4">
    <name type="scientific">Candolleomyces aberdarensis</name>
    <dbReference type="NCBI Taxonomy" id="2316362"/>
    <lineage>
        <taxon>Eukaryota</taxon>
        <taxon>Fungi</taxon>
        <taxon>Dikarya</taxon>
        <taxon>Basidiomycota</taxon>
        <taxon>Agaricomycotina</taxon>
        <taxon>Agaricomycetes</taxon>
        <taxon>Agaricomycetidae</taxon>
        <taxon>Agaricales</taxon>
        <taxon>Agaricineae</taxon>
        <taxon>Psathyrellaceae</taxon>
        <taxon>Candolleomyces</taxon>
    </lineage>
</organism>
<evidence type="ECO:0000256" key="1">
    <source>
        <dbReference type="SAM" id="MobiDB-lite"/>
    </source>
</evidence>
<feature type="region of interest" description="Disordered" evidence="1">
    <location>
        <begin position="39"/>
        <end position="60"/>
    </location>
</feature>
<dbReference type="InterPro" id="IPR011009">
    <property type="entry name" value="Kinase-like_dom_sf"/>
</dbReference>